<dbReference type="SUPFAM" id="SSF48264">
    <property type="entry name" value="Cytochrome P450"/>
    <property type="match status" value="1"/>
</dbReference>
<proteinExistence type="inferred from homology"/>
<dbReference type="PRINTS" id="PR00463">
    <property type="entry name" value="EP450I"/>
</dbReference>
<keyword evidence="5 13" id="KW-0349">Heme</keyword>
<dbReference type="PRINTS" id="PR00385">
    <property type="entry name" value="P450"/>
</dbReference>
<dbReference type="GO" id="GO:0004497">
    <property type="term" value="F:monooxygenase activity"/>
    <property type="evidence" value="ECO:0007669"/>
    <property type="project" value="UniProtKB-KW"/>
</dbReference>
<dbReference type="Pfam" id="PF00067">
    <property type="entry name" value="p450"/>
    <property type="match status" value="1"/>
</dbReference>
<keyword evidence="8" id="KW-1133">Transmembrane helix</keyword>
<keyword evidence="12" id="KW-0472">Membrane</keyword>
<dbReference type="PANTHER" id="PTHR24305:SF166">
    <property type="entry name" value="CYTOCHROME P450 12A4, MITOCHONDRIAL-RELATED"/>
    <property type="match status" value="1"/>
</dbReference>
<dbReference type="GO" id="GO:0005506">
    <property type="term" value="F:iron ion binding"/>
    <property type="evidence" value="ECO:0007669"/>
    <property type="project" value="InterPro"/>
</dbReference>
<evidence type="ECO:0000313" key="14">
    <source>
        <dbReference type="EMBL" id="KAK7029542.1"/>
    </source>
</evidence>
<dbReference type="GO" id="GO:0016705">
    <property type="term" value="F:oxidoreductase activity, acting on paired donors, with incorporation or reduction of molecular oxygen"/>
    <property type="evidence" value="ECO:0007669"/>
    <property type="project" value="InterPro"/>
</dbReference>
<keyword evidence="7 13" id="KW-0479">Metal-binding</keyword>
<gene>
    <name evidence="14" type="ORF">VNI00_014419</name>
</gene>
<evidence type="ECO:0000256" key="7">
    <source>
        <dbReference type="ARBA" id="ARBA00022723"/>
    </source>
</evidence>
<evidence type="ECO:0000256" key="3">
    <source>
        <dbReference type="ARBA" id="ARBA00004721"/>
    </source>
</evidence>
<dbReference type="GO" id="GO:0016020">
    <property type="term" value="C:membrane"/>
    <property type="evidence" value="ECO:0007669"/>
    <property type="project" value="UniProtKB-SubCell"/>
</dbReference>
<keyword evidence="15" id="KW-1185">Reference proteome</keyword>
<protein>
    <recommendedName>
        <fullName evidence="16">Cytochrome P450</fullName>
    </recommendedName>
</protein>
<dbReference type="Proteomes" id="UP001383192">
    <property type="component" value="Unassembled WGS sequence"/>
</dbReference>
<dbReference type="PANTHER" id="PTHR24305">
    <property type="entry name" value="CYTOCHROME P450"/>
    <property type="match status" value="1"/>
</dbReference>
<evidence type="ECO:0000256" key="6">
    <source>
        <dbReference type="ARBA" id="ARBA00022692"/>
    </source>
</evidence>
<sequence length="503" mass="57067">MNLVVLGLSAFILYFAAITIHRLILHPLRSFPGPKLAALTTYYQAYFDIVKGGELLNHIRKLHAEYGPVVRIGPNMLHFATPQAYHDIYTNGHTFTKYKWFYYGLGQPESSFSFIDPRKSRTRRALLNPLFSRRAIMKLESLVQERVDMLIERLKTWPKDEPANLTLAFKCTSIDVISGYCFANCFHALETPDFRHPILCAIHELLPNLWIQKHFPILVTVVDLMPEWLALWVNPRVKPFLEVKNSLATQVDKLLASDDALRSVEHETIFHHLLAPEERDGLNLGRHVRPDRKSLIDEALSLIGAGTDTVGLTCTVGIFHALHNSAITQRLRNELKVAWPDADSPISLSSLEKLPYLTAVVKESLRLGHGVCTPLPRVVGPSNAVIGGYHVPVGTAVEMSSVFIHEDPGAFDNPLEFRPERWLKPDLRNSMEHNFVPFTKGPRICLGLNLAWCELYLIFANVFRKVDMKIADTTVKDMSSYKEYLSPYWEGNTLNVTVRPINN</sequence>
<keyword evidence="11" id="KW-0503">Monooxygenase</keyword>
<dbReference type="InterPro" id="IPR001128">
    <property type="entry name" value="Cyt_P450"/>
</dbReference>
<evidence type="ECO:0000256" key="8">
    <source>
        <dbReference type="ARBA" id="ARBA00022989"/>
    </source>
</evidence>
<comment type="subcellular location">
    <subcellularLocation>
        <location evidence="2">Membrane</location>
    </subcellularLocation>
</comment>
<dbReference type="AlphaFoldDB" id="A0AAW0BSL1"/>
<evidence type="ECO:0000256" key="1">
    <source>
        <dbReference type="ARBA" id="ARBA00001971"/>
    </source>
</evidence>
<evidence type="ECO:0000256" key="9">
    <source>
        <dbReference type="ARBA" id="ARBA00023002"/>
    </source>
</evidence>
<evidence type="ECO:0000256" key="12">
    <source>
        <dbReference type="ARBA" id="ARBA00023136"/>
    </source>
</evidence>
<name>A0AAW0BSL1_9AGAR</name>
<evidence type="ECO:0000256" key="5">
    <source>
        <dbReference type="ARBA" id="ARBA00022617"/>
    </source>
</evidence>
<evidence type="ECO:0000256" key="13">
    <source>
        <dbReference type="PIRSR" id="PIRSR602401-1"/>
    </source>
</evidence>
<dbReference type="InterPro" id="IPR002401">
    <property type="entry name" value="Cyt_P450_E_grp-I"/>
</dbReference>
<evidence type="ECO:0000256" key="11">
    <source>
        <dbReference type="ARBA" id="ARBA00023033"/>
    </source>
</evidence>
<dbReference type="InterPro" id="IPR036396">
    <property type="entry name" value="Cyt_P450_sf"/>
</dbReference>
<comment type="cofactor">
    <cofactor evidence="1 13">
        <name>heme</name>
        <dbReference type="ChEBI" id="CHEBI:30413"/>
    </cofactor>
</comment>
<evidence type="ECO:0000313" key="15">
    <source>
        <dbReference type="Proteomes" id="UP001383192"/>
    </source>
</evidence>
<dbReference type="InterPro" id="IPR050121">
    <property type="entry name" value="Cytochrome_P450_monoxygenase"/>
</dbReference>
<keyword evidence="6" id="KW-0812">Transmembrane</keyword>
<comment type="similarity">
    <text evidence="4">Belongs to the cytochrome P450 family.</text>
</comment>
<comment type="pathway">
    <text evidence="3">Secondary metabolite biosynthesis; terpenoid biosynthesis.</text>
</comment>
<evidence type="ECO:0008006" key="16">
    <source>
        <dbReference type="Google" id="ProtNLM"/>
    </source>
</evidence>
<evidence type="ECO:0000256" key="4">
    <source>
        <dbReference type="ARBA" id="ARBA00010617"/>
    </source>
</evidence>
<keyword evidence="10 13" id="KW-0408">Iron</keyword>
<dbReference type="GO" id="GO:0020037">
    <property type="term" value="F:heme binding"/>
    <property type="evidence" value="ECO:0007669"/>
    <property type="project" value="InterPro"/>
</dbReference>
<accession>A0AAW0BSL1</accession>
<keyword evidence="9" id="KW-0560">Oxidoreductase</keyword>
<comment type="caution">
    <text evidence="14">The sequence shown here is derived from an EMBL/GenBank/DDBJ whole genome shotgun (WGS) entry which is preliminary data.</text>
</comment>
<evidence type="ECO:0000256" key="2">
    <source>
        <dbReference type="ARBA" id="ARBA00004370"/>
    </source>
</evidence>
<reference evidence="14 15" key="1">
    <citation type="submission" date="2024-01" db="EMBL/GenBank/DDBJ databases">
        <title>A draft genome for a cacao thread blight-causing isolate of Paramarasmius palmivorus.</title>
        <authorList>
            <person name="Baruah I.K."/>
            <person name="Bukari Y."/>
            <person name="Amoako-Attah I."/>
            <person name="Meinhardt L.W."/>
            <person name="Bailey B.A."/>
            <person name="Cohen S.P."/>
        </authorList>
    </citation>
    <scope>NUCLEOTIDE SEQUENCE [LARGE SCALE GENOMIC DNA]</scope>
    <source>
        <strain evidence="14 15">GH-12</strain>
    </source>
</reference>
<dbReference type="EMBL" id="JAYKXP010000081">
    <property type="protein sequence ID" value="KAK7029542.1"/>
    <property type="molecule type" value="Genomic_DNA"/>
</dbReference>
<organism evidence="14 15">
    <name type="scientific">Paramarasmius palmivorus</name>
    <dbReference type="NCBI Taxonomy" id="297713"/>
    <lineage>
        <taxon>Eukaryota</taxon>
        <taxon>Fungi</taxon>
        <taxon>Dikarya</taxon>
        <taxon>Basidiomycota</taxon>
        <taxon>Agaricomycotina</taxon>
        <taxon>Agaricomycetes</taxon>
        <taxon>Agaricomycetidae</taxon>
        <taxon>Agaricales</taxon>
        <taxon>Marasmiineae</taxon>
        <taxon>Marasmiaceae</taxon>
        <taxon>Paramarasmius</taxon>
    </lineage>
</organism>
<dbReference type="Gene3D" id="1.10.630.10">
    <property type="entry name" value="Cytochrome P450"/>
    <property type="match status" value="1"/>
</dbReference>
<feature type="binding site" description="axial binding residue" evidence="13">
    <location>
        <position position="445"/>
    </location>
    <ligand>
        <name>heme</name>
        <dbReference type="ChEBI" id="CHEBI:30413"/>
    </ligand>
    <ligandPart>
        <name>Fe</name>
        <dbReference type="ChEBI" id="CHEBI:18248"/>
    </ligandPart>
</feature>
<evidence type="ECO:0000256" key="10">
    <source>
        <dbReference type="ARBA" id="ARBA00023004"/>
    </source>
</evidence>
<dbReference type="CDD" id="cd11062">
    <property type="entry name" value="CYP58-like"/>
    <property type="match status" value="1"/>
</dbReference>